<dbReference type="HOGENOM" id="CLU_1400963_0_0_0"/>
<dbReference type="KEGG" id="lfc:LFE_0125"/>
<name>I0IKQ5_LEPFC</name>
<evidence type="ECO:0000256" key="1">
    <source>
        <dbReference type="ARBA" id="ARBA00023172"/>
    </source>
</evidence>
<dbReference type="PANTHER" id="PTHR30349:SF64">
    <property type="entry name" value="PROPHAGE INTEGRASE INTD-RELATED"/>
    <property type="match status" value="1"/>
</dbReference>
<keyword evidence="4" id="KW-1185">Reference proteome</keyword>
<dbReference type="InterPro" id="IPR011010">
    <property type="entry name" value="DNA_brk_join_enz"/>
</dbReference>
<accession>I0IKQ5</accession>
<dbReference type="PROSITE" id="PS51898">
    <property type="entry name" value="TYR_RECOMBINASE"/>
    <property type="match status" value="1"/>
</dbReference>
<dbReference type="eggNOG" id="COG0582">
    <property type="taxonomic scope" value="Bacteria"/>
</dbReference>
<dbReference type="GO" id="GO:0015074">
    <property type="term" value="P:DNA integration"/>
    <property type="evidence" value="ECO:0007669"/>
    <property type="project" value="InterPro"/>
</dbReference>
<dbReference type="PANTHER" id="PTHR30349">
    <property type="entry name" value="PHAGE INTEGRASE-RELATED"/>
    <property type="match status" value="1"/>
</dbReference>
<dbReference type="STRING" id="1162668.LFE_0125"/>
<keyword evidence="1" id="KW-0233">DNA recombination</keyword>
<evidence type="ECO:0000259" key="2">
    <source>
        <dbReference type="PROSITE" id="PS51898"/>
    </source>
</evidence>
<organism evidence="3 4">
    <name type="scientific">Leptospirillum ferrooxidans (strain C2-3)</name>
    <dbReference type="NCBI Taxonomy" id="1162668"/>
    <lineage>
        <taxon>Bacteria</taxon>
        <taxon>Pseudomonadati</taxon>
        <taxon>Nitrospirota</taxon>
        <taxon>Nitrospiria</taxon>
        <taxon>Nitrospirales</taxon>
        <taxon>Nitrospiraceae</taxon>
        <taxon>Leptospirillum</taxon>
    </lineage>
</organism>
<feature type="domain" description="Tyr recombinase" evidence="2">
    <location>
        <begin position="1"/>
        <end position="132"/>
    </location>
</feature>
<proteinExistence type="predicted"/>
<dbReference type="SUPFAM" id="SSF56349">
    <property type="entry name" value="DNA breaking-rejoining enzymes"/>
    <property type="match status" value="1"/>
</dbReference>
<dbReference type="GO" id="GO:0003677">
    <property type="term" value="F:DNA binding"/>
    <property type="evidence" value="ECO:0007669"/>
    <property type="project" value="InterPro"/>
</dbReference>
<dbReference type="EMBL" id="AP012342">
    <property type="protein sequence ID" value="BAM05854.1"/>
    <property type="molecule type" value="Genomic_DNA"/>
</dbReference>
<evidence type="ECO:0000313" key="4">
    <source>
        <dbReference type="Proteomes" id="UP000007382"/>
    </source>
</evidence>
<dbReference type="AlphaFoldDB" id="I0IKQ5"/>
<dbReference type="InterPro" id="IPR002104">
    <property type="entry name" value="Integrase_catalytic"/>
</dbReference>
<sequence length="194" mass="21963">MKLNWEDVDFNAGTLFVRDRKSGESTHVHMNSRVKVVICSFRKQEDFEGAIFTDTHGGRMDARNLRRDFGIAVKKARLAPFRFHDLRHSFASRLAMQGANDRTLQTLMGHKTQRMILRYAHLGPTHLLNALEGLVKASPPQIGTDTKTDTTKFLRIEGGQKTLKALKILERETGFEPATLALARRCSTAELFPQ</sequence>
<dbReference type="GO" id="GO:0006310">
    <property type="term" value="P:DNA recombination"/>
    <property type="evidence" value="ECO:0007669"/>
    <property type="project" value="UniProtKB-KW"/>
</dbReference>
<dbReference type="Proteomes" id="UP000007382">
    <property type="component" value="Chromosome"/>
</dbReference>
<dbReference type="Gene3D" id="1.10.443.10">
    <property type="entry name" value="Intergrase catalytic core"/>
    <property type="match status" value="1"/>
</dbReference>
<reference evidence="3 4" key="1">
    <citation type="journal article" date="2012" name="J. Bacteriol.">
        <title>Complete Genome Sequence of Leptospirillum ferrooxidans Strain C2-3, Isolated from a Fresh Volcanic Ash Deposit on the Island of Miyake, Japan.</title>
        <authorList>
            <person name="Fujimura R."/>
            <person name="Sato Y."/>
            <person name="Nishizawa T."/>
            <person name="Oshima K."/>
            <person name="Kim S.-W."/>
            <person name="Hattori M."/>
            <person name="Kamijo T."/>
            <person name="Ohta H."/>
        </authorList>
    </citation>
    <scope>NUCLEOTIDE SEQUENCE [LARGE SCALE GENOMIC DNA]</scope>
    <source>
        <strain evidence="3 4">C2-3</strain>
    </source>
</reference>
<dbReference type="InterPro" id="IPR050090">
    <property type="entry name" value="Tyrosine_recombinase_XerCD"/>
</dbReference>
<dbReference type="CDD" id="cd00796">
    <property type="entry name" value="INT_Rci_Hp1_C"/>
    <property type="match status" value="1"/>
</dbReference>
<gene>
    <name evidence="3" type="ordered locus">LFE_0125</name>
</gene>
<dbReference type="InterPro" id="IPR013762">
    <property type="entry name" value="Integrase-like_cat_sf"/>
</dbReference>
<protein>
    <submittedName>
        <fullName evidence="3">Putative integrase</fullName>
    </submittedName>
</protein>
<evidence type="ECO:0000313" key="3">
    <source>
        <dbReference type="EMBL" id="BAM05854.1"/>
    </source>
</evidence>
<dbReference type="Pfam" id="PF00589">
    <property type="entry name" value="Phage_integrase"/>
    <property type="match status" value="1"/>
</dbReference>
<reference evidence="4" key="2">
    <citation type="submission" date="2012-03" db="EMBL/GenBank/DDBJ databases">
        <title>The complete genome sequence of the pioneer microbe on fresh volcanic deposit, Leptospirillum ferrooxidans strain C2-3.</title>
        <authorList>
            <person name="Fujimura R."/>
            <person name="Sato Y."/>
            <person name="Nishizawa T."/>
            <person name="Nanba K."/>
            <person name="Oshima K."/>
            <person name="Hattori M."/>
            <person name="Kamijo T."/>
            <person name="Ohta H."/>
        </authorList>
    </citation>
    <scope>NUCLEOTIDE SEQUENCE [LARGE SCALE GENOMIC DNA]</scope>
    <source>
        <strain evidence="4">C2-3</strain>
    </source>
</reference>